<feature type="signal peptide" evidence="1">
    <location>
        <begin position="1"/>
        <end position="38"/>
    </location>
</feature>
<sequence length="486" mass="52896">MKTHLKFDHSNKTKLRQIRIFCSATMVAGLLSSQTLQAQTMPADSGKSNVIVSSFKPVPLQDPKIPGYTYPVAADTITAWTKSPKGQIEIQKHAWGIWTALTLNSGETYQGQPLRVFETWETPDDIMTASSQALMNKPRVPNVLTPFHQLNHAGLLKTTQGKETVLGFVKYDPIAAAHIRANNLFSIAALNKMLAANETSIPAFPAPSLSLKPVFQTLKSKNLVQARYFQLSVWPGPPKTPVPFPSSDWKTCVWIDTQDTGTEKLSGGVDNKCAADGSSRTAANTYGLKNFIHFKVDAANAELLNKSTENFKGIAAGDYSVLVAMHVGSREITEWTWQSFWWTPAPDLPPAPSSAAIAKLRPAALQGAPRHYAHCAAYQTLSPPQPETGGKNVGESVYCYNPYLEAGFGPSDLPDSIPGKYKGQTVANNVGVQTNCMSCHAAANFNPKNLTTAPNYSGDRYLGLNDPRFKGTLQVDFLWSIPGNAK</sequence>
<dbReference type="RefSeq" id="WP_190477261.1">
    <property type="nucleotide sequence ID" value="NZ_JACOFT010000001.1"/>
</dbReference>
<keyword evidence="1" id="KW-0732">Signal</keyword>
<keyword evidence="3" id="KW-1185">Reference proteome</keyword>
<dbReference type="EMBL" id="JACOFT010000001">
    <property type="protein sequence ID" value="MBC3810450.1"/>
    <property type="molecule type" value="Genomic_DNA"/>
</dbReference>
<comment type="caution">
    <text evidence="2">The sequence shown here is derived from an EMBL/GenBank/DDBJ whole genome shotgun (WGS) entry which is preliminary data.</text>
</comment>
<name>A0ABR6XCA9_9BURK</name>
<evidence type="ECO:0000256" key="1">
    <source>
        <dbReference type="SAM" id="SignalP"/>
    </source>
</evidence>
<evidence type="ECO:0000313" key="3">
    <source>
        <dbReference type="Proteomes" id="UP000637632"/>
    </source>
</evidence>
<accession>A0ABR6XCA9</accession>
<evidence type="ECO:0000313" key="2">
    <source>
        <dbReference type="EMBL" id="MBC3810450.1"/>
    </source>
</evidence>
<protein>
    <recommendedName>
        <fullName evidence="4">Cytochrome P460</fullName>
    </recommendedName>
</protein>
<dbReference type="Proteomes" id="UP000637632">
    <property type="component" value="Unassembled WGS sequence"/>
</dbReference>
<organism evidence="2 3">
    <name type="scientific">Undibacterium aquatile</name>
    <dbReference type="NCBI Taxonomy" id="1537398"/>
    <lineage>
        <taxon>Bacteria</taxon>
        <taxon>Pseudomonadati</taxon>
        <taxon>Pseudomonadota</taxon>
        <taxon>Betaproteobacteria</taxon>
        <taxon>Burkholderiales</taxon>
        <taxon>Oxalobacteraceae</taxon>
        <taxon>Undibacterium</taxon>
    </lineage>
</organism>
<evidence type="ECO:0008006" key="4">
    <source>
        <dbReference type="Google" id="ProtNLM"/>
    </source>
</evidence>
<proteinExistence type="predicted"/>
<feature type="chain" id="PRO_5045872041" description="Cytochrome P460" evidence="1">
    <location>
        <begin position="39"/>
        <end position="486"/>
    </location>
</feature>
<reference evidence="2 3" key="1">
    <citation type="submission" date="2020-08" db="EMBL/GenBank/DDBJ databases">
        <title>Novel species isolated from subtropical streams in China.</title>
        <authorList>
            <person name="Lu H."/>
        </authorList>
    </citation>
    <scope>NUCLEOTIDE SEQUENCE [LARGE SCALE GENOMIC DNA]</scope>
    <source>
        <strain evidence="2 3">CCTCC AB 2015119</strain>
    </source>
</reference>
<gene>
    <name evidence="2" type="ORF">H8K26_03270</name>
</gene>